<dbReference type="Proteomes" id="UP000266861">
    <property type="component" value="Unassembled WGS sequence"/>
</dbReference>
<evidence type="ECO:0000313" key="5">
    <source>
        <dbReference type="Proteomes" id="UP000266861"/>
    </source>
</evidence>
<keyword evidence="1" id="KW-0479">Metal-binding</keyword>
<dbReference type="PROSITE" id="PS50157">
    <property type="entry name" value="ZINC_FINGER_C2H2_2"/>
    <property type="match status" value="1"/>
</dbReference>
<dbReference type="GO" id="GO:0008270">
    <property type="term" value="F:zinc ion binding"/>
    <property type="evidence" value="ECO:0007669"/>
    <property type="project" value="UniProtKB-KW"/>
</dbReference>
<evidence type="ECO:0000256" key="1">
    <source>
        <dbReference type="PROSITE-ProRule" id="PRU00042"/>
    </source>
</evidence>
<comment type="caution">
    <text evidence="4">The sequence shown here is derived from an EMBL/GenBank/DDBJ whole genome shotgun (WGS) entry which is preliminary data.</text>
</comment>
<dbReference type="InterPro" id="IPR013087">
    <property type="entry name" value="Znf_C2H2_type"/>
</dbReference>
<keyword evidence="1" id="KW-0862">Zinc</keyword>
<gene>
    <name evidence="3" type="ORF">Glove_144g91</name>
    <name evidence="4" type="ORF">Glove_27g18</name>
</gene>
<evidence type="ECO:0000259" key="2">
    <source>
        <dbReference type="PROSITE" id="PS50157"/>
    </source>
</evidence>
<organism evidence="4 5">
    <name type="scientific">Diversispora epigaea</name>
    <dbReference type="NCBI Taxonomy" id="1348612"/>
    <lineage>
        <taxon>Eukaryota</taxon>
        <taxon>Fungi</taxon>
        <taxon>Fungi incertae sedis</taxon>
        <taxon>Mucoromycota</taxon>
        <taxon>Glomeromycotina</taxon>
        <taxon>Glomeromycetes</taxon>
        <taxon>Diversisporales</taxon>
        <taxon>Diversisporaceae</taxon>
        <taxon>Diversispora</taxon>
    </lineage>
</organism>
<proteinExistence type="predicted"/>
<keyword evidence="1" id="KW-0863">Zinc-finger</keyword>
<evidence type="ECO:0000313" key="4">
    <source>
        <dbReference type="EMBL" id="RHZ87963.1"/>
    </source>
</evidence>
<name>A0A397JSS3_9GLOM</name>
<feature type="domain" description="C2H2-type" evidence="2">
    <location>
        <begin position="5"/>
        <end position="33"/>
    </location>
</feature>
<keyword evidence="5" id="KW-1185">Reference proteome</keyword>
<dbReference type="AlphaFoldDB" id="A0A397JSS3"/>
<dbReference type="EMBL" id="PQFF01000135">
    <property type="protein sequence ID" value="RHZ79538.1"/>
    <property type="molecule type" value="Genomic_DNA"/>
</dbReference>
<sequence length="254" mass="30147">MTNKTYCELCFKNFASYKNLVIHERNVHSNNKLIPHFYILSQPTSEQIIYYINSFIVLLKKKLGFSRHAIGKKHLLIDTFPENVFVYLFKNEETFKYSPAKRKYQCNFEGYAGITRLNQLFCYNQWSFRENPHTNTKGYVLLEDYENKYQIKFTWSQTILSENNRELILERMNCNFITDSGEFQENSSDECKLILNKNENEIPILSNSNTELITKQFCYILPYPPLQNSNNNQFFFTSTSHSSSTKKQPNLIKY</sequence>
<accession>A0A397JSS3</accession>
<dbReference type="PROSITE" id="PS00028">
    <property type="entry name" value="ZINC_FINGER_C2H2_1"/>
    <property type="match status" value="1"/>
</dbReference>
<reference evidence="4 5" key="1">
    <citation type="submission" date="2018-08" db="EMBL/GenBank/DDBJ databases">
        <title>Genome and evolution of the arbuscular mycorrhizal fungus Diversispora epigaea (formerly Glomus versiforme) and its bacterial endosymbionts.</title>
        <authorList>
            <person name="Sun X."/>
            <person name="Fei Z."/>
            <person name="Harrison M."/>
        </authorList>
    </citation>
    <scope>NUCLEOTIDE SEQUENCE [LARGE SCALE GENOMIC DNA]</scope>
    <source>
        <strain evidence="4 5">IT104</strain>
    </source>
</reference>
<dbReference type="OrthoDB" id="2375707at2759"/>
<dbReference type="EMBL" id="PQFF01000025">
    <property type="protein sequence ID" value="RHZ87963.1"/>
    <property type="molecule type" value="Genomic_DNA"/>
</dbReference>
<protein>
    <recommendedName>
        <fullName evidence="2">C2H2-type domain-containing protein</fullName>
    </recommendedName>
</protein>
<evidence type="ECO:0000313" key="3">
    <source>
        <dbReference type="EMBL" id="RHZ79538.1"/>
    </source>
</evidence>